<dbReference type="SUPFAM" id="SSF56801">
    <property type="entry name" value="Acetyl-CoA synthetase-like"/>
    <property type="match status" value="1"/>
</dbReference>
<keyword evidence="4" id="KW-1185">Reference proteome</keyword>
<dbReference type="InterPro" id="IPR020845">
    <property type="entry name" value="AMP-binding_CS"/>
</dbReference>
<evidence type="ECO:0000313" key="3">
    <source>
        <dbReference type="EMBL" id="MFC4261106.1"/>
    </source>
</evidence>
<dbReference type="Pfam" id="PF14518">
    <property type="entry name" value="Haem_oxygenas_2"/>
    <property type="match status" value="1"/>
</dbReference>
<sequence length="734" mass="79609">MATLPERLREAVTAYADRPALLSDDQTLTFRELLEASESLAGQLRERGLQRVGLCGDNSPAWVIADLACLLADVVCVPVPVFFSTAQTEHLVATAGLQALLWSDQGPDREPLGNGVWVSYLAEDATRVTLPPGTAKITFTSGSTGTPKGVCLSRDQLLATVEALRARLTPVGPARHLCILPLATLLENIAGVYLPLLMGATVRVEPLASVGLSGSSGVAPRVLVGALNHWQPESLILVPELARLLVEAADAGLLKTDQYRFLAVGGGKVAPELLTRGRALGLPLYEGYGLSECGSVVALNTPGDDQPGFGGRPLEHVDVRVDERRHILVRGNTHLGYLGEAGSGAGPLAETPAVAPDEWLDTGDLGQLNSDGFLQVDGRSKNLLITSFGRNISPEWLEAELVQAVGARQAVVFGDGEPRLSALVYPLPDQPTANLAPAIYQLNQSLPDYARLGVVYCLEQPLSVAAGYLTANGRPVRNRIQSDLPVLMAGSLPVYPEVKEEAPMEFFDQLQAETAEARAHVTRAPVIQAVQRGQVNLESYTWFLTQAFHHVKHTVPLMMACGGRLPERLEGVREAMVEYIDEEYGHHEWILNDLQACGEDREERRASQPDLSIELMVAYLYHQIDRGNPAAFFGMVQVLEGTSIELATPLARQIQAHLGLPDEGFSYLYSHGELDQDHFRFFQDLMNSITDPGDQKAIIESARVVYRLYGDMLHRIPLPAAADDISRESDHAAA</sequence>
<dbReference type="EMBL" id="JBHSDI010000063">
    <property type="protein sequence ID" value="MFC4261106.1"/>
    <property type="molecule type" value="Genomic_DNA"/>
</dbReference>
<comment type="caution">
    <text evidence="3">The sequence shown here is derived from an EMBL/GenBank/DDBJ whole genome shotgun (WGS) entry which is preliminary data.</text>
</comment>
<organism evidence="3 4">
    <name type="scientific">Marinobacter lacisalsi</name>
    <dbReference type="NCBI Taxonomy" id="475979"/>
    <lineage>
        <taxon>Bacteria</taxon>
        <taxon>Pseudomonadati</taxon>
        <taxon>Pseudomonadota</taxon>
        <taxon>Gammaproteobacteria</taxon>
        <taxon>Pseudomonadales</taxon>
        <taxon>Marinobacteraceae</taxon>
        <taxon>Marinobacter</taxon>
    </lineage>
</organism>
<dbReference type="PANTHER" id="PTHR43767:SF8">
    <property type="entry name" value="LONG-CHAIN-FATTY-ACID--COA LIGASE"/>
    <property type="match status" value="1"/>
</dbReference>
<reference evidence="4" key="1">
    <citation type="journal article" date="2019" name="Int. J. Syst. Evol. Microbiol.">
        <title>The Global Catalogue of Microorganisms (GCM) 10K type strain sequencing project: providing services to taxonomists for standard genome sequencing and annotation.</title>
        <authorList>
            <consortium name="The Broad Institute Genomics Platform"/>
            <consortium name="The Broad Institute Genome Sequencing Center for Infectious Disease"/>
            <person name="Wu L."/>
            <person name="Ma J."/>
        </authorList>
    </citation>
    <scope>NUCLEOTIDE SEQUENCE [LARGE SCALE GENOMIC DNA]</scope>
    <source>
        <strain evidence="4">CECT 7297</strain>
    </source>
</reference>
<dbReference type="SUPFAM" id="SSF48613">
    <property type="entry name" value="Heme oxygenase-like"/>
    <property type="match status" value="1"/>
</dbReference>
<evidence type="ECO:0000259" key="2">
    <source>
        <dbReference type="Pfam" id="PF00501"/>
    </source>
</evidence>
<evidence type="ECO:0000256" key="1">
    <source>
        <dbReference type="ARBA" id="ARBA00022598"/>
    </source>
</evidence>
<accession>A0ABV8QLL8</accession>
<dbReference type="RefSeq" id="WP_379890310.1">
    <property type="nucleotide sequence ID" value="NZ_JBHSDI010000063.1"/>
</dbReference>
<dbReference type="InterPro" id="IPR016084">
    <property type="entry name" value="Haem_Oase-like_multi-hlx"/>
</dbReference>
<gene>
    <name evidence="3" type="ORF">ACFOZ5_18960</name>
</gene>
<dbReference type="InterPro" id="IPR042099">
    <property type="entry name" value="ANL_N_sf"/>
</dbReference>
<keyword evidence="1" id="KW-0436">Ligase</keyword>
<protein>
    <submittedName>
        <fullName evidence="3">AMP-binding protein</fullName>
    </submittedName>
</protein>
<dbReference type="Pfam" id="PF00501">
    <property type="entry name" value="AMP-binding"/>
    <property type="match status" value="1"/>
</dbReference>
<dbReference type="SMART" id="SM01236">
    <property type="entry name" value="Haem_oxygenase_2"/>
    <property type="match status" value="1"/>
</dbReference>
<dbReference type="InterPro" id="IPR000873">
    <property type="entry name" value="AMP-dep_synth/lig_dom"/>
</dbReference>
<dbReference type="PROSITE" id="PS00455">
    <property type="entry name" value="AMP_BINDING"/>
    <property type="match status" value="1"/>
</dbReference>
<dbReference type="Gene3D" id="3.40.50.12780">
    <property type="entry name" value="N-terminal domain of ligase-like"/>
    <property type="match status" value="1"/>
</dbReference>
<proteinExistence type="predicted"/>
<dbReference type="InterPro" id="IPR050237">
    <property type="entry name" value="ATP-dep_AMP-bd_enzyme"/>
</dbReference>
<feature type="domain" description="AMP-dependent synthetase/ligase" evidence="2">
    <location>
        <begin position="9"/>
        <end position="332"/>
    </location>
</feature>
<dbReference type="Proteomes" id="UP001595798">
    <property type="component" value="Unassembled WGS sequence"/>
</dbReference>
<dbReference type="PANTHER" id="PTHR43767">
    <property type="entry name" value="LONG-CHAIN-FATTY-ACID--COA LIGASE"/>
    <property type="match status" value="1"/>
</dbReference>
<name>A0ABV8QLL8_9GAMM</name>
<dbReference type="Gene3D" id="1.20.910.10">
    <property type="entry name" value="Heme oxygenase-like"/>
    <property type="match status" value="1"/>
</dbReference>
<evidence type="ECO:0000313" key="4">
    <source>
        <dbReference type="Proteomes" id="UP001595798"/>
    </source>
</evidence>